<dbReference type="GeneID" id="106750892"/>
<keyword evidence="2" id="KW-1185">Reference proteome</keyword>
<feature type="region of interest" description="Disordered" evidence="1">
    <location>
        <begin position="62"/>
        <end position="83"/>
    </location>
</feature>
<dbReference type="RefSeq" id="XP_014486996.1">
    <property type="nucleotide sequence ID" value="XM_014631510.1"/>
</dbReference>
<dbReference type="Proteomes" id="UP000515204">
    <property type="component" value="Unplaced"/>
</dbReference>
<evidence type="ECO:0000313" key="3">
    <source>
        <dbReference type="RefSeq" id="XP_014486996.1"/>
    </source>
</evidence>
<proteinExistence type="predicted"/>
<accession>A0A6P3Y7J2</accession>
<organism evidence="2 3">
    <name type="scientific">Dinoponera quadriceps</name>
    <name type="common">South American ant</name>
    <dbReference type="NCBI Taxonomy" id="609295"/>
    <lineage>
        <taxon>Eukaryota</taxon>
        <taxon>Metazoa</taxon>
        <taxon>Ecdysozoa</taxon>
        <taxon>Arthropoda</taxon>
        <taxon>Hexapoda</taxon>
        <taxon>Insecta</taxon>
        <taxon>Pterygota</taxon>
        <taxon>Neoptera</taxon>
        <taxon>Endopterygota</taxon>
        <taxon>Hymenoptera</taxon>
        <taxon>Apocrita</taxon>
        <taxon>Aculeata</taxon>
        <taxon>Formicoidea</taxon>
        <taxon>Formicidae</taxon>
        <taxon>Ponerinae</taxon>
        <taxon>Ponerini</taxon>
        <taxon>Dinoponera</taxon>
    </lineage>
</organism>
<evidence type="ECO:0000256" key="1">
    <source>
        <dbReference type="SAM" id="MobiDB-lite"/>
    </source>
</evidence>
<evidence type="ECO:0000313" key="2">
    <source>
        <dbReference type="Proteomes" id="UP000515204"/>
    </source>
</evidence>
<dbReference type="KEGG" id="dqu:106750892"/>
<dbReference type="AlphaFoldDB" id="A0A6P3Y7J2"/>
<gene>
    <name evidence="3" type="primary">LOC106750892</name>
</gene>
<name>A0A6P3Y7J2_DINQU</name>
<sequence length="133" mass="15090">MCQSALREREVDGFGIFWILDSIPTPHSVAKRRKSGHKSDFRIVDSIYFRIVCHGREGRELPVETANTPSRDGSWESGARDFHGRDSVRTTSVLLDGRMSSRLRIHSRDGVRTDAVPRPADRDPEQFVILRSG</sequence>
<protein>
    <submittedName>
        <fullName evidence="3">Uncharacterized protein LOC106750892 isoform X1</fullName>
    </submittedName>
</protein>
<reference evidence="3" key="1">
    <citation type="submission" date="2025-08" db="UniProtKB">
        <authorList>
            <consortium name="RefSeq"/>
        </authorList>
    </citation>
    <scope>IDENTIFICATION</scope>
</reference>
<feature type="region of interest" description="Disordered" evidence="1">
    <location>
        <begin position="110"/>
        <end position="133"/>
    </location>
</feature>